<reference evidence="10" key="1">
    <citation type="journal article" date="2019" name="Int. J. Syst. Evol. Microbiol.">
        <title>The Global Catalogue of Microorganisms (GCM) 10K type strain sequencing project: providing services to taxonomists for standard genome sequencing and annotation.</title>
        <authorList>
            <consortium name="The Broad Institute Genomics Platform"/>
            <consortium name="The Broad Institute Genome Sequencing Center for Infectious Disease"/>
            <person name="Wu L."/>
            <person name="Ma J."/>
        </authorList>
    </citation>
    <scope>NUCLEOTIDE SEQUENCE [LARGE SCALE GENOMIC DNA]</scope>
    <source>
        <strain evidence="10">JCM 13023</strain>
    </source>
</reference>
<dbReference type="InterPro" id="IPR037171">
    <property type="entry name" value="NagB/RpiA_transferase-like"/>
</dbReference>
<dbReference type="PANTHER" id="PTHR11054:SF0">
    <property type="entry name" value="6-PHOSPHOGLUCONOLACTONASE"/>
    <property type="match status" value="1"/>
</dbReference>
<dbReference type="NCBIfam" id="TIGR01198">
    <property type="entry name" value="pgl"/>
    <property type="match status" value="1"/>
</dbReference>
<dbReference type="Proteomes" id="UP001500653">
    <property type="component" value="Unassembled WGS sequence"/>
</dbReference>
<evidence type="ECO:0000313" key="9">
    <source>
        <dbReference type="EMBL" id="GAA1225668.1"/>
    </source>
</evidence>
<evidence type="ECO:0000313" key="10">
    <source>
        <dbReference type="Proteomes" id="UP001500653"/>
    </source>
</evidence>
<dbReference type="EC" id="3.1.1.31" evidence="5 7"/>
<dbReference type="InterPro" id="IPR006148">
    <property type="entry name" value="Glc/Gal-6P_isomerase"/>
</dbReference>
<evidence type="ECO:0000256" key="4">
    <source>
        <dbReference type="ARBA" id="ARBA00010662"/>
    </source>
</evidence>
<comment type="similarity">
    <text evidence="4 7">Belongs to the glucosamine/galactosamine-6-phosphate isomerase family. 6-phosphogluconolactonase subfamily.</text>
</comment>
<proteinExistence type="inferred from homology"/>
<keyword evidence="7" id="KW-0378">Hydrolase</keyword>
<dbReference type="PANTHER" id="PTHR11054">
    <property type="entry name" value="6-PHOSPHOGLUCONOLACTONASE"/>
    <property type="match status" value="1"/>
</dbReference>
<evidence type="ECO:0000259" key="8">
    <source>
        <dbReference type="Pfam" id="PF01182"/>
    </source>
</evidence>
<dbReference type="RefSeq" id="WP_253865013.1">
    <property type="nucleotide sequence ID" value="NZ_BAAALN010000002.1"/>
</dbReference>
<comment type="pathway">
    <text evidence="3 7">Carbohydrate degradation; pentose phosphate pathway; D-ribulose 5-phosphate from D-glucose 6-phosphate (oxidative stage): step 2/3.</text>
</comment>
<sequence>MTTSATSAADVVVHADADVLAAATAARLITALTDAQAARGSASVVLTGGGTGIAILEQIRRSPARDALDWSRLDVYWGDERFVPADDAERNDKQAREALLDQVPLDPARVHAVAASDGEFGDDPDAAAAAYTRVLATAAAGDGVPAFDVMLLGLGGEGHTASIFPDTPAAREAERSVVAVRDCPKPPPTRVSLTFPAIRRAQEVWLVTAGSAKAEAVAAAHRGAGEVTLPVAGARGTGRTLWLLDTEAAAELPWSPRVQERYP</sequence>
<name>A0ABP4GI29_9PSEU</name>
<feature type="domain" description="Glucosamine/galactosamine-6-phosphate isomerase" evidence="8">
    <location>
        <begin position="16"/>
        <end position="242"/>
    </location>
</feature>
<dbReference type="InterPro" id="IPR039104">
    <property type="entry name" value="6PGL"/>
</dbReference>
<dbReference type="CDD" id="cd01400">
    <property type="entry name" value="6PGL"/>
    <property type="match status" value="1"/>
</dbReference>
<dbReference type="Pfam" id="PF01182">
    <property type="entry name" value="Glucosamine_iso"/>
    <property type="match status" value="1"/>
</dbReference>
<gene>
    <name evidence="7 9" type="primary">pgl</name>
    <name evidence="9" type="ORF">GCM10009676_04330</name>
</gene>
<evidence type="ECO:0000256" key="6">
    <source>
        <dbReference type="ARBA" id="ARBA00020337"/>
    </source>
</evidence>
<keyword evidence="10" id="KW-1185">Reference proteome</keyword>
<evidence type="ECO:0000256" key="1">
    <source>
        <dbReference type="ARBA" id="ARBA00000832"/>
    </source>
</evidence>
<dbReference type="Gene3D" id="3.40.50.1360">
    <property type="match status" value="1"/>
</dbReference>
<comment type="catalytic activity">
    <reaction evidence="1 7">
        <text>6-phospho-D-glucono-1,5-lactone + H2O = 6-phospho-D-gluconate + H(+)</text>
        <dbReference type="Rhea" id="RHEA:12556"/>
        <dbReference type="ChEBI" id="CHEBI:15377"/>
        <dbReference type="ChEBI" id="CHEBI:15378"/>
        <dbReference type="ChEBI" id="CHEBI:57955"/>
        <dbReference type="ChEBI" id="CHEBI:58759"/>
        <dbReference type="EC" id="3.1.1.31"/>
    </reaction>
</comment>
<comment type="function">
    <text evidence="2 7">Hydrolysis of 6-phosphogluconolactone to 6-phosphogluconate.</text>
</comment>
<evidence type="ECO:0000256" key="2">
    <source>
        <dbReference type="ARBA" id="ARBA00002681"/>
    </source>
</evidence>
<dbReference type="SUPFAM" id="SSF100950">
    <property type="entry name" value="NagB/RpiA/CoA transferase-like"/>
    <property type="match status" value="1"/>
</dbReference>
<evidence type="ECO:0000256" key="3">
    <source>
        <dbReference type="ARBA" id="ARBA00004961"/>
    </source>
</evidence>
<comment type="caution">
    <text evidence="9">The sequence shown here is derived from an EMBL/GenBank/DDBJ whole genome shotgun (WGS) entry which is preliminary data.</text>
</comment>
<accession>A0ABP4GI29</accession>
<evidence type="ECO:0000256" key="7">
    <source>
        <dbReference type="RuleBase" id="RU365095"/>
    </source>
</evidence>
<protein>
    <recommendedName>
        <fullName evidence="6 7">6-phosphogluconolactonase</fullName>
        <shortName evidence="7">6PGL</shortName>
        <ecNumber evidence="5 7">3.1.1.31</ecNumber>
    </recommendedName>
</protein>
<dbReference type="EMBL" id="BAAALN010000002">
    <property type="protein sequence ID" value="GAA1225668.1"/>
    <property type="molecule type" value="Genomic_DNA"/>
</dbReference>
<evidence type="ECO:0000256" key="5">
    <source>
        <dbReference type="ARBA" id="ARBA00013198"/>
    </source>
</evidence>
<dbReference type="InterPro" id="IPR005900">
    <property type="entry name" value="6-phosphogluconolactonase_DevB"/>
</dbReference>
<organism evidence="9 10">
    <name type="scientific">Prauserella halophila</name>
    <dbReference type="NCBI Taxonomy" id="185641"/>
    <lineage>
        <taxon>Bacteria</taxon>
        <taxon>Bacillati</taxon>
        <taxon>Actinomycetota</taxon>
        <taxon>Actinomycetes</taxon>
        <taxon>Pseudonocardiales</taxon>
        <taxon>Pseudonocardiaceae</taxon>
        <taxon>Prauserella</taxon>
    </lineage>
</organism>